<name>A0ABU6AN58_9NOCA</name>
<dbReference type="EMBL" id="JAYKYQ010000001">
    <property type="protein sequence ID" value="MEB3508894.1"/>
    <property type="molecule type" value="Genomic_DNA"/>
</dbReference>
<evidence type="ECO:0000313" key="2">
    <source>
        <dbReference type="Proteomes" id="UP001348098"/>
    </source>
</evidence>
<evidence type="ECO:0000313" key="1">
    <source>
        <dbReference type="EMBL" id="MEB3508894.1"/>
    </source>
</evidence>
<dbReference type="SUPFAM" id="SSF160424">
    <property type="entry name" value="BH3703-like"/>
    <property type="match status" value="1"/>
</dbReference>
<sequence>MADEPGGLTAEHPLARALAAHAPTGWQRVDAVFAVTVVSEVAQLVYTVGEQVMPVDPPEPVLALVREHRALAAGSGAEPWWRLVMAMTSSGEVEVTYDYGDEPFPDGQLFVPEAYRADLEAYPRRKVPVWLAAYIGHGDRQRRTPQQAAARARADRAEGVWAVLAENEFPPFPQMWARWTTIAAAFVAAKSEWGPRMLPWVGVFEGTARGGSTLHALPAGRAVLSGGVWNAPTLDAVYNAGAPMPELYGGAPDWVADPVLNPRAASGLLSFCYWWEAGRWYRGQSPSARECAPAVPGIWTRDTTIKIVAGLCAENTDTDAVDALLSAAEAGRVTRAELVAVFGDDDRYDIDGALYQFSVAGLRSTLPEPMPAEQAISRVRDYITGRQLDTTGYPLSELTADRFRFGWKVHVPARENAQPPRAIFYLADDGEFAHSSSSVDQRRFIAAFEQRFLDRHGPVA</sequence>
<keyword evidence="2" id="KW-1185">Reference proteome</keyword>
<dbReference type="RefSeq" id="WP_323124350.1">
    <property type="nucleotide sequence ID" value="NZ_JAYESH010000008.1"/>
</dbReference>
<organism evidence="1 2">
    <name type="scientific">Nocardia implantans</name>
    <dbReference type="NCBI Taxonomy" id="3108168"/>
    <lineage>
        <taxon>Bacteria</taxon>
        <taxon>Bacillati</taxon>
        <taxon>Actinomycetota</taxon>
        <taxon>Actinomycetes</taxon>
        <taxon>Mycobacteriales</taxon>
        <taxon>Nocardiaceae</taxon>
        <taxon>Nocardia</taxon>
    </lineage>
</organism>
<comment type="caution">
    <text evidence="1">The sequence shown here is derived from an EMBL/GenBank/DDBJ whole genome shotgun (WGS) entry which is preliminary data.</text>
</comment>
<accession>A0ABU6AN58</accession>
<gene>
    <name evidence="1" type="ORF">U3653_02555</name>
</gene>
<dbReference type="InterPro" id="IPR036170">
    <property type="entry name" value="YezG-like_sf"/>
</dbReference>
<reference evidence="1 2" key="1">
    <citation type="submission" date="2023-12" db="EMBL/GenBank/DDBJ databases">
        <title>novel species in genus Nocarida.</title>
        <authorList>
            <person name="Li Z."/>
        </authorList>
    </citation>
    <scope>NUCLEOTIDE SEQUENCE [LARGE SCALE GENOMIC DNA]</scope>
    <source>
        <strain evidence="1 2">CDC186</strain>
    </source>
</reference>
<proteinExistence type="predicted"/>
<dbReference type="Proteomes" id="UP001348098">
    <property type="component" value="Unassembled WGS sequence"/>
</dbReference>
<protein>
    <submittedName>
        <fullName evidence="1">Uncharacterized protein</fullName>
    </submittedName>
</protein>